<feature type="region of interest" description="Disordered" evidence="1">
    <location>
        <begin position="739"/>
        <end position="998"/>
    </location>
</feature>
<dbReference type="GO" id="GO:0010468">
    <property type="term" value="P:regulation of gene expression"/>
    <property type="evidence" value="ECO:0007669"/>
    <property type="project" value="UniProtKB-ARBA"/>
</dbReference>
<dbReference type="VEuPathDB" id="FungiDB:ATEG_10107"/>
<evidence type="ECO:0000313" key="3">
    <source>
        <dbReference type="EMBL" id="EAU29556.1"/>
    </source>
</evidence>
<dbReference type="InterPro" id="IPR023801">
    <property type="entry name" value="His_deacetylse_dom"/>
</dbReference>
<feature type="compositionally biased region" description="Basic and acidic residues" evidence="1">
    <location>
        <begin position="937"/>
        <end position="949"/>
    </location>
</feature>
<organism evidence="3 4">
    <name type="scientific">Aspergillus terreus (strain NIH 2624 / FGSC A1156)</name>
    <dbReference type="NCBI Taxonomy" id="341663"/>
    <lineage>
        <taxon>Eukaryota</taxon>
        <taxon>Fungi</taxon>
        <taxon>Dikarya</taxon>
        <taxon>Ascomycota</taxon>
        <taxon>Pezizomycotina</taxon>
        <taxon>Eurotiomycetes</taxon>
        <taxon>Eurotiomycetidae</taxon>
        <taxon>Eurotiales</taxon>
        <taxon>Aspergillaceae</taxon>
        <taxon>Aspergillus</taxon>
        <taxon>Aspergillus subgen. Circumdati</taxon>
    </lineage>
</organism>
<feature type="region of interest" description="Disordered" evidence="1">
    <location>
        <begin position="1090"/>
        <end position="1122"/>
    </location>
</feature>
<dbReference type="InterPro" id="IPR000286">
    <property type="entry name" value="HDACs"/>
</dbReference>
<feature type="compositionally biased region" description="Low complexity" evidence="1">
    <location>
        <begin position="1046"/>
        <end position="1055"/>
    </location>
</feature>
<feature type="compositionally biased region" description="Low complexity" evidence="1">
    <location>
        <begin position="100"/>
        <end position="111"/>
    </location>
</feature>
<dbReference type="Proteomes" id="UP000007963">
    <property type="component" value="Unassembled WGS sequence"/>
</dbReference>
<dbReference type="PANTHER" id="PTHR47558">
    <property type="entry name" value="HISTONE DEACETYLASE HOS3"/>
    <property type="match status" value="1"/>
</dbReference>
<dbReference type="PANTHER" id="PTHR47558:SF1">
    <property type="entry name" value="HISTONE DEACETYLASE HOS3"/>
    <property type="match status" value="1"/>
</dbReference>
<dbReference type="Pfam" id="PF00850">
    <property type="entry name" value="Hist_deacetyl"/>
    <property type="match status" value="1"/>
</dbReference>
<dbReference type="FunFam" id="3.40.800.20:FF:000011">
    <property type="entry name" value="Histone deacetylase HOS3"/>
    <property type="match status" value="1"/>
</dbReference>
<feature type="compositionally biased region" description="Basic and acidic residues" evidence="1">
    <location>
        <begin position="1106"/>
        <end position="1118"/>
    </location>
</feature>
<dbReference type="SUPFAM" id="SSF52768">
    <property type="entry name" value="Arginase/deacetylase"/>
    <property type="match status" value="1"/>
</dbReference>
<dbReference type="InterPro" id="IPR037138">
    <property type="entry name" value="His_deacetylse_dom_sf"/>
</dbReference>
<feature type="compositionally biased region" description="Low complexity" evidence="1">
    <location>
        <begin position="37"/>
        <end position="64"/>
    </location>
</feature>
<sequence>MDPSKRDDPPAAPFPPTSSKAPHPIVPAPWSGRVSDPLAVATPPPVSSSGVSSLSLLSPLDASARPVASPAHSSPRRTTSANSLRDESRKSTPRLKKHSSTTSLRSSRNSSGGPTSPHRDLSRYPSSSLTTPPPAITTNEGNYAISPLRAGMEGSMPTAAAIASEHFQKEVGLHQSADLQSQALVIVHDDCYGHRFSRPRASRAALNSIVERPERILATVLGISAAYVRLSHRYTGGRFAPHPDLDPRQLPVPPFQIRKTSRTLALSAPAVAHVHGSKWMEDLKVMCDAAESRLALNGKELVRPPSAGKDNASAPPFHEGDLYLCSESLNAFQGALGGVCDGVDAVLGPGSTKRAFVCIRPPGHHCSSDHPSGFCWINNVHVGISYAAMNHGLTHAAIFDFDLHHGDGSQEIAWAQNQKAVTAPRNAANYKKTMIGYFSLHDINSYPCETGDPEKVRNASVCIDKAHGQSIWNVHLEPWKTDLEFWELYASRYTILLEKARAFLRLHTERLASTPNGPPPKAAIFISAGFDASEWEGAGMQRHKVNVPTDFYARFTADVVRMSEEDGLGVDGRVISVLEGGYSNRALTSGVLSHLSGLGDSSFAAVNADDQQVNRLAAEMTDRLGLYDPPTAAARPFSEPAYDPEWWSPNALDELEALVYPPPAPAKPPKSTYFAPTQSFAAKVVTPSRDRKSTGSQVGLEPEIPPISWATATHELSKVLIPNNRQTTSCRPEDLNAEASRLRRERQTAAENSRNASASTAPEENRMKLRVRKPKSSLPGTPTAETPKRQVLKSNRRTTIDSTTDLAEPSPSVRSTRRKSANSTATSTPEPDASPLADVRPRASSQLTSTSNTRTATPGRKTSSSRSSTPKRSASPRKVPPVPRVPSAFLSTLSAGEGSENPRPAASAGEKPTDVDSLTAGVRKLNIKLKVPSPEEYAARERAADERKQRSSKGPRTPRSPVKSPKKRAVSAKGEPRALSTPDSLHATSAYPAPQIGSEVKVEDQGLPSTVAMEPAAQVPISEGPPVEAGSSTQMAISPPMTPDTAQAMAQAQSQSNIFSPPVTASHARSGLPVFTSSSAIPFASAAYGHEASDGRPSTGGMALQFDKDSSKDGHESSSLRMDLGLSGPRFTSAERGLRPNIVKYDNGEVAWDNDVSRYTGEKTVINGIKTIFQIALDTEASAEMLIYFLYLKILYVAQDATYIFYNILPGTDYTRKPISGLRGSRRRAPIPNNNAPGKNEGLLE</sequence>
<feature type="domain" description="Histone deacetylase" evidence="2">
    <location>
        <begin position="268"/>
        <end position="597"/>
    </location>
</feature>
<feature type="region of interest" description="Disordered" evidence="1">
    <location>
        <begin position="1"/>
        <end position="141"/>
    </location>
</feature>
<feature type="compositionally biased region" description="Polar residues" evidence="1">
    <location>
        <begin position="749"/>
        <end position="762"/>
    </location>
</feature>
<dbReference type="Gene3D" id="3.60.15.30">
    <property type="entry name" value="Metallo-beta-lactamase domain"/>
    <property type="match status" value="1"/>
</dbReference>
<gene>
    <name evidence="3" type="ORF">ATEG_10107</name>
</gene>
<feature type="compositionally biased region" description="Low complexity" evidence="1">
    <location>
        <begin position="857"/>
        <end position="877"/>
    </location>
</feature>
<protein>
    <recommendedName>
        <fullName evidence="2">Histone deacetylase domain-containing protein</fullName>
    </recommendedName>
</protein>
<evidence type="ECO:0000259" key="2">
    <source>
        <dbReference type="Pfam" id="PF00850"/>
    </source>
</evidence>
<name>Q0C877_ASPTN</name>
<evidence type="ECO:0000256" key="1">
    <source>
        <dbReference type="SAM" id="MobiDB-lite"/>
    </source>
</evidence>
<dbReference type="GO" id="GO:0004407">
    <property type="term" value="F:histone deacetylase activity"/>
    <property type="evidence" value="ECO:0007669"/>
    <property type="project" value="TreeGrafter"/>
</dbReference>
<dbReference type="OrthoDB" id="5232919at2759"/>
<evidence type="ECO:0000313" key="4">
    <source>
        <dbReference type="Proteomes" id="UP000007963"/>
    </source>
</evidence>
<accession>Q0C877</accession>
<feature type="compositionally biased region" description="Polar residues" evidence="1">
    <location>
        <begin position="843"/>
        <end position="856"/>
    </location>
</feature>
<feature type="region of interest" description="Disordered" evidence="1">
    <location>
        <begin position="1221"/>
        <end position="1245"/>
    </location>
</feature>
<dbReference type="CDD" id="cd09998">
    <property type="entry name" value="HDAC_Hos3"/>
    <property type="match status" value="1"/>
</dbReference>
<dbReference type="HOGENOM" id="CLU_001880_0_1_1"/>
<feature type="region of interest" description="Disordered" evidence="1">
    <location>
        <begin position="1025"/>
        <end position="1055"/>
    </location>
</feature>
<dbReference type="EMBL" id="CH476609">
    <property type="protein sequence ID" value="EAU29556.1"/>
    <property type="molecule type" value="Genomic_DNA"/>
</dbReference>
<dbReference type="GeneID" id="4319410"/>
<reference evidence="4" key="1">
    <citation type="submission" date="2005-09" db="EMBL/GenBank/DDBJ databases">
        <title>Annotation of the Aspergillus terreus NIH2624 genome.</title>
        <authorList>
            <person name="Birren B.W."/>
            <person name="Lander E.S."/>
            <person name="Galagan J.E."/>
            <person name="Nusbaum C."/>
            <person name="Devon K."/>
            <person name="Henn M."/>
            <person name="Ma L.-J."/>
            <person name="Jaffe D.B."/>
            <person name="Butler J."/>
            <person name="Alvarez P."/>
            <person name="Gnerre S."/>
            <person name="Grabherr M."/>
            <person name="Kleber M."/>
            <person name="Mauceli E.W."/>
            <person name="Brockman W."/>
            <person name="Rounsley S."/>
            <person name="Young S.K."/>
            <person name="LaButti K."/>
            <person name="Pushparaj V."/>
            <person name="DeCaprio D."/>
            <person name="Crawford M."/>
            <person name="Koehrsen M."/>
            <person name="Engels R."/>
            <person name="Montgomery P."/>
            <person name="Pearson M."/>
            <person name="Howarth C."/>
            <person name="Larson L."/>
            <person name="Luoma S."/>
            <person name="White J."/>
            <person name="Alvarado L."/>
            <person name="Kodira C.D."/>
            <person name="Zeng Q."/>
            <person name="Oleary S."/>
            <person name="Yandava C."/>
            <person name="Denning D.W."/>
            <person name="Nierman W.C."/>
            <person name="Milne T."/>
            <person name="Madden K."/>
        </authorList>
    </citation>
    <scope>NUCLEOTIDE SEQUENCE [LARGE SCALE GENOMIC DNA]</scope>
    <source>
        <strain evidence="4">NIH 2624 / FGSC A1156</strain>
    </source>
</reference>
<dbReference type="OMA" id="MTHGLTH"/>
<dbReference type="AlphaFoldDB" id="Q0C877"/>
<dbReference type="PRINTS" id="PR01270">
    <property type="entry name" value="HDASUPER"/>
</dbReference>
<dbReference type="Gene3D" id="3.40.800.20">
    <property type="entry name" value="Histone deacetylase domain"/>
    <property type="match status" value="1"/>
</dbReference>
<dbReference type="InterPro" id="IPR023696">
    <property type="entry name" value="Ureohydrolase_dom_sf"/>
</dbReference>
<proteinExistence type="predicted"/>
<dbReference type="RefSeq" id="XP_001209409.1">
    <property type="nucleotide sequence ID" value="XM_001209409.1"/>
</dbReference>
<dbReference type="STRING" id="341663.Q0C877"/>
<dbReference type="InterPro" id="IPR053244">
    <property type="entry name" value="HDAC_HD_type_1"/>
</dbReference>
<feature type="compositionally biased region" description="Polar residues" evidence="1">
    <location>
        <begin position="124"/>
        <end position="141"/>
    </location>
</feature>
<dbReference type="eggNOG" id="KOG1343">
    <property type="taxonomic scope" value="Eukaryota"/>
</dbReference>
<dbReference type="GO" id="GO:0005634">
    <property type="term" value="C:nucleus"/>
    <property type="evidence" value="ECO:0007669"/>
    <property type="project" value="TreeGrafter"/>
</dbReference>